<evidence type="ECO:0000256" key="1">
    <source>
        <dbReference type="SAM" id="MobiDB-lite"/>
    </source>
</evidence>
<feature type="compositionally biased region" description="Basic residues" evidence="1">
    <location>
        <begin position="25"/>
        <end position="34"/>
    </location>
</feature>
<reference evidence="2 3" key="1">
    <citation type="submission" date="2018-09" db="EMBL/GenBank/DDBJ databases">
        <title>YIM 75507 draft genome.</title>
        <authorList>
            <person name="Tang S."/>
            <person name="Feng Y."/>
        </authorList>
    </citation>
    <scope>NUCLEOTIDE SEQUENCE [LARGE SCALE GENOMIC DNA]</scope>
    <source>
        <strain evidence="2 3">YIM 75507</strain>
    </source>
</reference>
<feature type="compositionally biased region" description="Pro residues" evidence="1">
    <location>
        <begin position="65"/>
        <end position="74"/>
    </location>
</feature>
<dbReference type="AlphaFoldDB" id="A0A3A4A5W9"/>
<dbReference type="RefSeq" id="WP_119931514.1">
    <property type="nucleotide sequence ID" value="NZ_QZEY01000027.1"/>
</dbReference>
<name>A0A3A4A5W9_9ACTN</name>
<feature type="compositionally biased region" description="Low complexity" evidence="1">
    <location>
        <begin position="1"/>
        <end position="24"/>
    </location>
</feature>
<organism evidence="2 3">
    <name type="scientific">Bailinhaonella thermotolerans</name>
    <dbReference type="NCBI Taxonomy" id="1070861"/>
    <lineage>
        <taxon>Bacteria</taxon>
        <taxon>Bacillati</taxon>
        <taxon>Actinomycetota</taxon>
        <taxon>Actinomycetes</taxon>
        <taxon>Streptosporangiales</taxon>
        <taxon>Streptosporangiaceae</taxon>
        <taxon>Bailinhaonella</taxon>
    </lineage>
</organism>
<protein>
    <submittedName>
        <fullName evidence="2">Uncharacterized protein</fullName>
    </submittedName>
</protein>
<feature type="region of interest" description="Disordered" evidence="1">
    <location>
        <begin position="1"/>
        <end position="75"/>
    </location>
</feature>
<comment type="caution">
    <text evidence="2">The sequence shown here is derived from an EMBL/GenBank/DDBJ whole genome shotgun (WGS) entry which is preliminary data.</text>
</comment>
<proteinExistence type="predicted"/>
<accession>A0A3A4A5W9</accession>
<dbReference type="OrthoDB" id="505288at2"/>
<sequence>MSAETDTAAAGAEPAAQAEDSVTAPRRRAPRGRRTIGGGTAALDKVEFSEPVSPQADAEWAPTSRPAPAPPALPDTPEKALQNYFALLPTFDEPEGTPAEQLAACERAIRDAAEHKQLTDRYMRRYIAASIGGALAHIQEHGLVPNFEVYAEERFGYKRAHAYRLIEYGRVVRTWPDLELDWSFRQTSILGPLIKKHGPDKARAVFDLANAEGDIGEAGLKRARTVLGLGEPKQLEQFTGEAPKRVRSTYQRYEVAVRTATQAAESMAISDDARRKKLRDLVEYYPEGAAALLLDTRRILQALQDLTTELEADVPEDILDEVVQRRTRELESGQ</sequence>
<evidence type="ECO:0000313" key="2">
    <source>
        <dbReference type="EMBL" id="RJL21053.1"/>
    </source>
</evidence>
<gene>
    <name evidence="2" type="ORF">D5H75_38210</name>
</gene>
<evidence type="ECO:0000313" key="3">
    <source>
        <dbReference type="Proteomes" id="UP000265768"/>
    </source>
</evidence>
<keyword evidence="3" id="KW-1185">Reference proteome</keyword>
<dbReference type="Proteomes" id="UP000265768">
    <property type="component" value="Unassembled WGS sequence"/>
</dbReference>
<dbReference type="EMBL" id="QZEY01000027">
    <property type="protein sequence ID" value="RJL21053.1"/>
    <property type="molecule type" value="Genomic_DNA"/>
</dbReference>